<comment type="caution">
    <text evidence="18">The sequence shown here is derived from an EMBL/GenBank/DDBJ whole genome shotgun (WGS) entry which is preliminary data.</text>
</comment>
<name>A0A9W8EL97_9FUNG</name>
<evidence type="ECO:0000256" key="2">
    <source>
        <dbReference type="ARBA" id="ARBA00011926"/>
    </source>
</evidence>
<dbReference type="EMBL" id="JANBQF010000057">
    <property type="protein sequence ID" value="KAJ2006520.1"/>
    <property type="molecule type" value="Genomic_DNA"/>
</dbReference>
<evidence type="ECO:0000256" key="16">
    <source>
        <dbReference type="SAM" id="MobiDB-lite"/>
    </source>
</evidence>
<accession>A0A9W8EL97</accession>
<feature type="binding site" evidence="14">
    <location>
        <position position="111"/>
    </location>
    <ligand>
        <name>S-adenosyl-L-methionine</name>
        <dbReference type="ChEBI" id="CHEBI:59789"/>
    </ligand>
</feature>
<dbReference type="Proteomes" id="UP001150907">
    <property type="component" value="Unassembled WGS sequence"/>
</dbReference>
<comment type="catalytic activity">
    <reaction evidence="12">
        <text>a 5'-end (5'-triphosphoguanosine)-ribonucleoside in mRNA + S-adenosyl-L-methionine = a 5'-end (N(7)-methyl 5'-triphosphoguanosine)-ribonucleoside in mRNA + S-adenosyl-L-homocysteine</text>
        <dbReference type="Rhea" id="RHEA:67008"/>
        <dbReference type="Rhea" id="RHEA-COMP:17166"/>
        <dbReference type="Rhea" id="RHEA-COMP:17167"/>
        <dbReference type="ChEBI" id="CHEBI:57856"/>
        <dbReference type="ChEBI" id="CHEBI:59789"/>
        <dbReference type="ChEBI" id="CHEBI:156461"/>
        <dbReference type="ChEBI" id="CHEBI:167617"/>
        <dbReference type="EC" id="2.1.1.56"/>
    </reaction>
</comment>
<evidence type="ECO:0000256" key="8">
    <source>
        <dbReference type="ARBA" id="ARBA00023042"/>
    </source>
</evidence>
<keyword evidence="7" id="KW-0694">RNA-binding</keyword>
<comment type="subcellular location">
    <subcellularLocation>
        <location evidence="1">Nucleus</location>
    </subcellularLocation>
</comment>
<dbReference type="CDD" id="cd02440">
    <property type="entry name" value="AdoMet_MTases"/>
    <property type="match status" value="1"/>
</dbReference>
<dbReference type="InterPro" id="IPR039753">
    <property type="entry name" value="RG7MT1"/>
</dbReference>
<keyword evidence="9" id="KW-0539">Nucleus</keyword>
<feature type="site" description="mRNA cap binding" evidence="15">
    <location>
        <position position="324"/>
    </location>
</feature>
<dbReference type="InterPro" id="IPR004971">
    <property type="entry name" value="mRNA_G-N7_MeTrfase_dom"/>
</dbReference>
<feature type="site" description="mRNA cap binding" evidence="15">
    <location>
        <position position="123"/>
    </location>
</feature>
<evidence type="ECO:0000256" key="14">
    <source>
        <dbReference type="PIRSR" id="PIRSR028762-1"/>
    </source>
</evidence>
<organism evidence="18 19">
    <name type="scientific">Coemansia thaxteri</name>
    <dbReference type="NCBI Taxonomy" id="2663907"/>
    <lineage>
        <taxon>Eukaryota</taxon>
        <taxon>Fungi</taxon>
        <taxon>Fungi incertae sedis</taxon>
        <taxon>Zoopagomycota</taxon>
        <taxon>Kickxellomycotina</taxon>
        <taxon>Kickxellomycetes</taxon>
        <taxon>Kickxellales</taxon>
        <taxon>Kickxellaceae</taxon>
        <taxon>Coemansia</taxon>
    </lineage>
</organism>
<dbReference type="OrthoDB" id="10248867at2759"/>
<evidence type="ECO:0000256" key="5">
    <source>
        <dbReference type="ARBA" id="ARBA00022679"/>
    </source>
</evidence>
<feature type="region of interest" description="Disordered" evidence="16">
    <location>
        <begin position="1"/>
        <end position="40"/>
    </location>
</feature>
<evidence type="ECO:0000256" key="9">
    <source>
        <dbReference type="ARBA" id="ARBA00023242"/>
    </source>
</evidence>
<feature type="domain" description="MRNA cap 0 methyltransferase" evidence="17">
    <location>
        <begin position="58"/>
        <end position="332"/>
    </location>
</feature>
<evidence type="ECO:0000313" key="18">
    <source>
        <dbReference type="EMBL" id="KAJ2006520.1"/>
    </source>
</evidence>
<evidence type="ECO:0000256" key="6">
    <source>
        <dbReference type="ARBA" id="ARBA00022691"/>
    </source>
</evidence>
<sequence length="334" mass="37862">MGESGKRQLEGTDSDDNNGGQKIHRTEHTLEPAGNSAQQVAEHYNTRRELGIEGRLHTKITGLRLFNNWVKSILIQKHTFRGCKVLDLGCGKGGDLRKWSIARIGEYVGMDIAQVSVAQAQKRYSETTNARFPARFFSQDCYGEPLTKTIQPADYRADVISAQFCLHYAFETERKARQMMRNVSEHLADDGVFICTIPNANWLMKKLRATCEAPEAASTSLAFGNTVYHVEFAKREPVSVYGFAYAFTLDEAVEDCTEYLVHMPSFVALAAEHGLELLYCTGFHDFYSQQIGERQNYELFQRMRVVDESRPQISADEWEAIGVYLAVAFRKARK</sequence>
<dbReference type="Gene3D" id="3.40.50.150">
    <property type="entry name" value="Vaccinia Virus protein VP39"/>
    <property type="match status" value="1"/>
</dbReference>
<reference evidence="18" key="1">
    <citation type="submission" date="2022-07" db="EMBL/GenBank/DDBJ databases">
        <title>Phylogenomic reconstructions and comparative analyses of Kickxellomycotina fungi.</title>
        <authorList>
            <person name="Reynolds N.K."/>
            <person name="Stajich J.E."/>
            <person name="Barry K."/>
            <person name="Grigoriev I.V."/>
            <person name="Crous P."/>
            <person name="Smith M.E."/>
        </authorList>
    </citation>
    <scope>NUCLEOTIDE SEQUENCE</scope>
    <source>
        <strain evidence="18">IMI 214461</strain>
    </source>
</reference>
<feature type="site" description="mRNA cap binding" evidence="15">
    <location>
        <position position="98"/>
    </location>
</feature>
<gene>
    <name evidence="18" type="primary">ABD1</name>
    <name evidence="18" type="ORF">H4R26_001326</name>
</gene>
<evidence type="ECO:0000259" key="17">
    <source>
        <dbReference type="PROSITE" id="PS51562"/>
    </source>
</evidence>
<dbReference type="SUPFAM" id="SSF53335">
    <property type="entry name" value="S-adenosyl-L-methionine-dependent methyltransferases"/>
    <property type="match status" value="1"/>
</dbReference>
<protein>
    <recommendedName>
        <fullName evidence="13">mRNA cap guanine-N(7) methyltransferase</fullName>
        <ecNumber evidence="2">2.1.1.56</ecNumber>
    </recommendedName>
    <alternativeName>
        <fullName evidence="10">mRNA (guanine-N(7))-methyltransferase</fullName>
    </alternativeName>
    <alternativeName>
        <fullName evidence="11">mRNA cap methyltransferase</fullName>
    </alternativeName>
</protein>
<dbReference type="PANTHER" id="PTHR12189">
    <property type="entry name" value="MRNA GUANINE-7- METHYLTRANSFERASE"/>
    <property type="match status" value="1"/>
</dbReference>
<feature type="binding site" evidence="14">
    <location>
        <position position="140"/>
    </location>
    <ligand>
        <name>S-adenosyl-L-methionine</name>
        <dbReference type="ChEBI" id="CHEBI:59789"/>
    </ligand>
</feature>
<feature type="binding site" evidence="14">
    <location>
        <position position="71"/>
    </location>
    <ligand>
        <name>S-adenosyl-L-methionine</name>
        <dbReference type="ChEBI" id="CHEBI:59789"/>
    </ligand>
</feature>
<feature type="compositionally biased region" description="Basic and acidic residues" evidence="16">
    <location>
        <begin position="1"/>
        <end position="10"/>
    </location>
</feature>
<feature type="site" description="mRNA cap binding" evidence="15">
    <location>
        <position position="92"/>
    </location>
</feature>
<feature type="binding site" evidence="14">
    <location>
        <position position="168"/>
    </location>
    <ligand>
        <name>S-adenosyl-L-methionine</name>
        <dbReference type="ChEBI" id="CHEBI:59789"/>
    </ligand>
</feature>
<feature type="binding site" evidence="15">
    <location>
        <begin position="67"/>
        <end position="68"/>
    </location>
    <ligand>
        <name>mRNA</name>
        <dbReference type="ChEBI" id="CHEBI:33699"/>
    </ligand>
</feature>
<dbReference type="PANTHER" id="PTHR12189:SF2">
    <property type="entry name" value="MRNA CAP GUANINE-N7 METHYLTRANSFERASE"/>
    <property type="match status" value="1"/>
</dbReference>
<dbReference type="AlphaFoldDB" id="A0A9W8EL97"/>
<keyword evidence="3 18" id="KW-0489">Methyltransferase</keyword>
<evidence type="ECO:0000256" key="15">
    <source>
        <dbReference type="PIRSR" id="PIRSR028762-2"/>
    </source>
</evidence>
<feature type="binding site" evidence="14">
    <location>
        <position position="163"/>
    </location>
    <ligand>
        <name>S-adenosyl-L-methionine</name>
        <dbReference type="ChEBI" id="CHEBI:59789"/>
    </ligand>
</feature>
<evidence type="ECO:0000256" key="10">
    <source>
        <dbReference type="ARBA" id="ARBA00032772"/>
    </source>
</evidence>
<dbReference type="InterPro" id="IPR016899">
    <property type="entry name" value="mRNA_G-N7_MeTrfase_euk"/>
</dbReference>
<dbReference type="InterPro" id="IPR029063">
    <property type="entry name" value="SAM-dependent_MTases_sf"/>
</dbReference>
<dbReference type="GO" id="GO:0005634">
    <property type="term" value="C:nucleus"/>
    <property type="evidence" value="ECO:0007669"/>
    <property type="project" value="UniProtKB-SubCell"/>
</dbReference>
<dbReference type="EC" id="2.1.1.56" evidence="2"/>
<keyword evidence="4" id="KW-0507">mRNA processing</keyword>
<dbReference type="PROSITE" id="PS51562">
    <property type="entry name" value="RNA_CAP0_MT"/>
    <property type="match status" value="1"/>
</dbReference>
<dbReference type="Pfam" id="PF03291">
    <property type="entry name" value="mRNA_G-N7_MeTrfase"/>
    <property type="match status" value="1"/>
</dbReference>
<dbReference type="PIRSF" id="PIRSF028762">
    <property type="entry name" value="ABD1"/>
    <property type="match status" value="1"/>
</dbReference>
<evidence type="ECO:0000256" key="12">
    <source>
        <dbReference type="ARBA" id="ARBA00044712"/>
    </source>
</evidence>
<keyword evidence="6" id="KW-0949">S-adenosyl-L-methionine</keyword>
<dbReference type="GO" id="GO:0004482">
    <property type="term" value="F:mRNA 5'-cap (guanine-N7-)-methyltransferase activity"/>
    <property type="evidence" value="ECO:0007669"/>
    <property type="project" value="UniProtKB-EC"/>
</dbReference>
<evidence type="ECO:0000256" key="1">
    <source>
        <dbReference type="ARBA" id="ARBA00004123"/>
    </source>
</evidence>
<evidence type="ECO:0000256" key="7">
    <source>
        <dbReference type="ARBA" id="ARBA00022884"/>
    </source>
</evidence>
<keyword evidence="8 15" id="KW-0506">mRNA capping</keyword>
<keyword evidence="19" id="KW-1185">Reference proteome</keyword>
<evidence type="ECO:0000256" key="13">
    <source>
        <dbReference type="ARBA" id="ARBA00049739"/>
    </source>
</evidence>
<evidence type="ECO:0000313" key="19">
    <source>
        <dbReference type="Proteomes" id="UP001150907"/>
    </source>
</evidence>
<evidence type="ECO:0000256" key="3">
    <source>
        <dbReference type="ARBA" id="ARBA00022603"/>
    </source>
</evidence>
<proteinExistence type="predicted"/>
<keyword evidence="5 18" id="KW-0808">Transferase</keyword>
<dbReference type="GO" id="GO:0003723">
    <property type="term" value="F:RNA binding"/>
    <property type="evidence" value="ECO:0007669"/>
    <property type="project" value="UniProtKB-KW"/>
</dbReference>
<evidence type="ECO:0000256" key="4">
    <source>
        <dbReference type="ARBA" id="ARBA00022664"/>
    </source>
</evidence>
<feature type="binding site" evidence="14">
    <location>
        <position position="89"/>
    </location>
    <ligand>
        <name>S-adenosyl-L-methionine</name>
        <dbReference type="ChEBI" id="CHEBI:59789"/>
    </ligand>
</feature>
<evidence type="ECO:0000256" key="11">
    <source>
        <dbReference type="ARBA" id="ARBA00033387"/>
    </source>
</evidence>
<feature type="site" description="mRNA cap binding" evidence="15">
    <location>
        <position position="258"/>
    </location>
</feature>
<feature type="site" description="mRNA cap binding" evidence="15">
    <location>
        <position position="167"/>
    </location>
</feature>